<dbReference type="Proteomes" id="UP000021369">
    <property type="component" value="Unassembled WGS sequence"/>
</dbReference>
<evidence type="ECO:0000313" key="2">
    <source>
        <dbReference type="Proteomes" id="UP000021369"/>
    </source>
</evidence>
<dbReference type="AlphaFoldDB" id="A0A011VVD3"/>
<keyword evidence="2" id="KW-1185">Reference proteome</keyword>
<gene>
    <name evidence="1" type="ORF">RASY3_14290</name>
</gene>
<name>A0A011VVD3_RUMAL</name>
<sequence>MRDAWEIYDRLTTFDGTTTNERKSNKSKRKMLRYASTNGTYFSVNINGAERSVLINSTNTMNKKSICSMPNEQFFLGDLIIWKGTYWLITEIEVSDFTYFRGFMERCTDKLRWINENGEEIERWCVADNMASNSEGITLNKIINLPRMVLDVKVSLDDETKKIRRGKRFLMDIDDEDPNAYITTNRNIVTDVYEEDLMHGICKLVLSQEQRNEDDDNKDKMIADYNNFVPKESETEGNQCSIEYSDRAEIRAGGTFKVFTAKFDNPADTPVWTVITLDGHERYYTIVEDGNFIKIKAQNDASVVGTQIKLELTNSSGTSSCEMFVKVVSLLNG</sequence>
<accession>A0A011VVD3</accession>
<dbReference type="EMBL" id="JEOB01000004">
    <property type="protein sequence ID" value="EXM38503.1"/>
    <property type="molecule type" value="Genomic_DNA"/>
</dbReference>
<reference evidence="1 2" key="1">
    <citation type="submission" date="2013-06" db="EMBL/GenBank/DDBJ databases">
        <title>Rumen cellulosomics: divergent fiber-degrading strategies revealed by comparative genome-wide analysis of six Ruminococcal strains.</title>
        <authorList>
            <person name="Dassa B."/>
            <person name="Borovok I."/>
            <person name="Lamed R."/>
            <person name="Flint H."/>
            <person name="Yeoman C.J."/>
            <person name="White B."/>
            <person name="Bayer E.A."/>
        </authorList>
    </citation>
    <scope>NUCLEOTIDE SEQUENCE [LARGE SCALE GENOMIC DNA]</scope>
    <source>
        <strain evidence="1 2">SY3</strain>
    </source>
</reference>
<protein>
    <submittedName>
        <fullName evidence="1">Uncharacterized protein</fullName>
    </submittedName>
</protein>
<organism evidence="1 2">
    <name type="scientific">Ruminococcus albus SY3</name>
    <dbReference type="NCBI Taxonomy" id="1341156"/>
    <lineage>
        <taxon>Bacteria</taxon>
        <taxon>Bacillati</taxon>
        <taxon>Bacillota</taxon>
        <taxon>Clostridia</taxon>
        <taxon>Eubacteriales</taxon>
        <taxon>Oscillospiraceae</taxon>
        <taxon>Ruminococcus</taxon>
    </lineage>
</organism>
<comment type="caution">
    <text evidence="1">The sequence shown here is derived from an EMBL/GenBank/DDBJ whole genome shotgun (WGS) entry which is preliminary data.</text>
</comment>
<evidence type="ECO:0000313" key="1">
    <source>
        <dbReference type="EMBL" id="EXM38503.1"/>
    </source>
</evidence>
<proteinExistence type="predicted"/>
<dbReference type="PATRIC" id="fig|1341156.4.peg.2521"/>